<dbReference type="GO" id="GO:0004151">
    <property type="term" value="F:dihydroorotase activity"/>
    <property type="evidence" value="ECO:0007669"/>
    <property type="project" value="UniProtKB-EC"/>
</dbReference>
<dbReference type="GO" id="GO:0006145">
    <property type="term" value="P:purine nucleobase catabolic process"/>
    <property type="evidence" value="ECO:0007669"/>
    <property type="project" value="TreeGrafter"/>
</dbReference>
<keyword evidence="2" id="KW-0378">Hydrolase</keyword>
<evidence type="ECO:0000313" key="3">
    <source>
        <dbReference type="Proteomes" id="UP000572635"/>
    </source>
</evidence>
<dbReference type="EMBL" id="JACHDB010000002">
    <property type="protein sequence ID" value="MBB5435562.1"/>
    <property type="molecule type" value="Genomic_DNA"/>
</dbReference>
<dbReference type="Proteomes" id="UP000572635">
    <property type="component" value="Unassembled WGS sequence"/>
</dbReference>
<dbReference type="Pfam" id="PF01979">
    <property type="entry name" value="Amidohydro_1"/>
    <property type="match status" value="1"/>
</dbReference>
<evidence type="ECO:0000313" key="2">
    <source>
        <dbReference type="EMBL" id="MBB5435562.1"/>
    </source>
</evidence>
<dbReference type="PANTHER" id="PTHR43668:SF2">
    <property type="entry name" value="ALLANTOINASE"/>
    <property type="match status" value="1"/>
</dbReference>
<dbReference type="InterPro" id="IPR006680">
    <property type="entry name" value="Amidohydro-rel"/>
</dbReference>
<dbReference type="EC" id="3.5.2.5" evidence="2"/>
<feature type="domain" description="Amidohydrolase-related" evidence="1">
    <location>
        <begin position="54"/>
        <end position="413"/>
    </location>
</feature>
<dbReference type="SUPFAM" id="SSF51338">
    <property type="entry name" value="Composite domain of metallo-dependent hydrolases"/>
    <property type="match status" value="1"/>
</dbReference>
<comment type="caution">
    <text evidence="2">The sequence shown here is derived from an EMBL/GenBank/DDBJ whole genome shotgun (WGS) entry which is preliminary data.</text>
</comment>
<organism evidence="2 3">
    <name type="scientific">Nocardiopsis composta</name>
    <dbReference type="NCBI Taxonomy" id="157465"/>
    <lineage>
        <taxon>Bacteria</taxon>
        <taxon>Bacillati</taxon>
        <taxon>Actinomycetota</taxon>
        <taxon>Actinomycetes</taxon>
        <taxon>Streptosporangiales</taxon>
        <taxon>Nocardiopsidaceae</taxon>
        <taxon>Nocardiopsis</taxon>
    </lineage>
</organism>
<name>A0A7W8QS10_9ACTN</name>
<reference evidence="2 3" key="1">
    <citation type="submission" date="2020-08" db="EMBL/GenBank/DDBJ databases">
        <title>Sequencing the genomes of 1000 actinobacteria strains.</title>
        <authorList>
            <person name="Klenk H.-P."/>
        </authorList>
    </citation>
    <scope>NUCLEOTIDE SEQUENCE [LARGE SCALE GENOMIC DNA]</scope>
    <source>
        <strain evidence="2 3">DSM 44551</strain>
    </source>
</reference>
<sequence length="418" mass="42375">MPQIDTVIRSRRVVTPKGVIPASVGLRGGRIAVVCDHGTPLPGAAEVDLGGVALLPGLVDADVAVHAPGQPLREGYLETDAAAVRGGVTSIAVAPGGGTGPHGAPTAITGEAALKDHQAAAAGIGVHVAFLGAVTDRSSSADLAELRSAGVAGFHCSLSDGGAESSAPIGDEQLRKTMVEAAAMGAPMLVHAEDPAELSPPDAPGNGALLAARPPRAERRGLERVVAAMRVAGTRTHITPFTAAECAALLGAARSIGVPLTAHTCPHYLCLPAEQVPDDAPGFGCRPPLRSAANRNALWSALLSDSDSAVRTIGSGHRPGTGVRALSWTLPALWTAARRRGLGLDRVTRWTSAEPAALLGLAGKGRIAPGADADLVAFDTDAPHAVPADDPGPYAGRQLTGRIVGTWIAGRQVFPPPR</sequence>
<gene>
    <name evidence="2" type="ORF">HDA36_005710</name>
</gene>
<dbReference type="Gene3D" id="3.20.20.140">
    <property type="entry name" value="Metal-dependent hydrolases"/>
    <property type="match status" value="1"/>
</dbReference>
<proteinExistence type="predicted"/>
<evidence type="ECO:0000259" key="1">
    <source>
        <dbReference type="Pfam" id="PF01979"/>
    </source>
</evidence>
<keyword evidence="3" id="KW-1185">Reference proteome</keyword>
<dbReference type="InterPro" id="IPR050138">
    <property type="entry name" value="DHOase/Allantoinase_Hydrolase"/>
</dbReference>
<protein>
    <submittedName>
        <fullName evidence="2">Dihydroorotase/allantoinase</fullName>
        <ecNumber evidence="2">3.5.2.3</ecNumber>
        <ecNumber evidence="2">3.5.2.5</ecNumber>
    </submittedName>
</protein>
<dbReference type="InterPro" id="IPR011059">
    <property type="entry name" value="Metal-dep_hydrolase_composite"/>
</dbReference>
<accession>A0A7W8QS10</accession>
<dbReference type="SUPFAM" id="SSF51556">
    <property type="entry name" value="Metallo-dependent hydrolases"/>
    <property type="match status" value="1"/>
</dbReference>
<dbReference type="GO" id="GO:0004038">
    <property type="term" value="F:allantoinase activity"/>
    <property type="evidence" value="ECO:0007669"/>
    <property type="project" value="UniProtKB-EC"/>
</dbReference>
<dbReference type="EC" id="3.5.2.3" evidence="2"/>
<dbReference type="AlphaFoldDB" id="A0A7W8QS10"/>
<dbReference type="GO" id="GO:0005737">
    <property type="term" value="C:cytoplasm"/>
    <property type="evidence" value="ECO:0007669"/>
    <property type="project" value="TreeGrafter"/>
</dbReference>
<dbReference type="InterPro" id="IPR032466">
    <property type="entry name" value="Metal_Hydrolase"/>
</dbReference>
<dbReference type="RefSeq" id="WP_184398453.1">
    <property type="nucleotide sequence ID" value="NZ_BAAAJD010000180.1"/>
</dbReference>
<dbReference type="PANTHER" id="PTHR43668">
    <property type="entry name" value="ALLANTOINASE"/>
    <property type="match status" value="1"/>
</dbReference>